<dbReference type="Gene3D" id="3.40.190.10">
    <property type="entry name" value="Periplasmic binding protein-like II"/>
    <property type="match status" value="2"/>
</dbReference>
<dbReference type="EMBL" id="QMEY01000003">
    <property type="protein sequence ID" value="RBQ20478.1"/>
    <property type="molecule type" value="Genomic_DNA"/>
</dbReference>
<gene>
    <name evidence="2" type="ORF">DP939_11940</name>
</gene>
<dbReference type="RefSeq" id="WP_113980672.1">
    <property type="nucleotide sequence ID" value="NZ_QMEY01000003.1"/>
</dbReference>
<dbReference type="PANTHER" id="PTHR42941:SF1">
    <property type="entry name" value="SLL1037 PROTEIN"/>
    <property type="match status" value="1"/>
</dbReference>
<reference evidence="2 3" key="1">
    <citation type="submission" date="2018-06" db="EMBL/GenBank/DDBJ databases">
        <title>Sphaerisporangium craniellae sp. nov., isolated from a marine sponge in the South China Sea.</title>
        <authorList>
            <person name="Li L."/>
        </authorList>
    </citation>
    <scope>NUCLEOTIDE SEQUENCE [LARGE SCALE GENOMIC DNA]</scope>
    <source>
        <strain evidence="2 3">LHW63015</strain>
    </source>
</reference>
<keyword evidence="3" id="KW-1185">Reference proteome</keyword>
<dbReference type="PANTHER" id="PTHR42941">
    <property type="entry name" value="SLL1037 PROTEIN"/>
    <property type="match status" value="1"/>
</dbReference>
<comment type="caution">
    <text evidence="2">The sequence shown here is derived from an EMBL/GenBank/DDBJ whole genome shotgun (WGS) entry which is preliminary data.</text>
</comment>
<proteinExistence type="predicted"/>
<dbReference type="OrthoDB" id="5582316at2"/>
<dbReference type="AlphaFoldDB" id="A0A366M2K9"/>
<evidence type="ECO:0000313" key="2">
    <source>
        <dbReference type="EMBL" id="RBQ20478.1"/>
    </source>
</evidence>
<sequence>MKLSFRALLLIVIIVAAGCGGGGTGGTGGSGGTALYKGGRLSIATGNTTGVYYQLGGGYADLVGRFVPGYQATAETTAASVENIQRVARGDSDIAFTLADVAADAAQGKNGFSGPQPIRALARLYANHTHVIARTDAGIGSVAAMRGKRISVGSPNSGTEVIARRLLTAAGIDPRTGIAAQSLSLPETVQGMKDGTLDAFFWSGGLPTGGVTDLTVSMRDKVAFVPLDDLLPRLRAQYGEVYQAAPLKKEVYGTPADVPGIAVPNLLIVSADMPDALATSLTALLFDHRADLTKVHPEAANIVKTEAQKTAPVPPHPGAERYYAKP</sequence>
<organism evidence="2 3">
    <name type="scientific">Spongiactinospora rosea</name>
    <dbReference type="NCBI Taxonomy" id="2248750"/>
    <lineage>
        <taxon>Bacteria</taxon>
        <taxon>Bacillati</taxon>
        <taxon>Actinomycetota</taxon>
        <taxon>Actinomycetes</taxon>
        <taxon>Streptosporangiales</taxon>
        <taxon>Streptosporangiaceae</taxon>
        <taxon>Spongiactinospora</taxon>
    </lineage>
</organism>
<dbReference type="Pfam" id="PF16868">
    <property type="entry name" value="NMT1_3"/>
    <property type="match status" value="1"/>
</dbReference>
<evidence type="ECO:0000313" key="3">
    <source>
        <dbReference type="Proteomes" id="UP000253303"/>
    </source>
</evidence>
<dbReference type="PROSITE" id="PS51257">
    <property type="entry name" value="PROKAR_LIPOPROTEIN"/>
    <property type="match status" value="1"/>
</dbReference>
<dbReference type="CDD" id="cd13569">
    <property type="entry name" value="PBP2_TAXI_TRAP_like_1"/>
    <property type="match status" value="1"/>
</dbReference>
<dbReference type="Proteomes" id="UP000253303">
    <property type="component" value="Unassembled WGS sequence"/>
</dbReference>
<protein>
    <submittedName>
        <fullName evidence="2">TRAP transporter substrate-binding protein</fullName>
    </submittedName>
</protein>
<evidence type="ECO:0000256" key="1">
    <source>
        <dbReference type="SAM" id="MobiDB-lite"/>
    </source>
</evidence>
<dbReference type="NCBIfam" id="TIGR02122">
    <property type="entry name" value="TRAP_TAXI"/>
    <property type="match status" value="1"/>
</dbReference>
<feature type="region of interest" description="Disordered" evidence="1">
    <location>
        <begin position="303"/>
        <end position="326"/>
    </location>
</feature>
<name>A0A366M2K9_9ACTN</name>
<dbReference type="InterPro" id="IPR011852">
    <property type="entry name" value="TRAP_TAXI"/>
</dbReference>
<accession>A0A366M2K9</accession>
<dbReference type="SUPFAM" id="SSF53850">
    <property type="entry name" value="Periplasmic binding protein-like II"/>
    <property type="match status" value="1"/>
</dbReference>